<protein>
    <submittedName>
        <fullName evidence="1">Uncharacterized protein</fullName>
    </submittedName>
</protein>
<proteinExistence type="predicted"/>
<dbReference type="OrthoDB" id="275232at2"/>
<accession>A0A1C6W2U5</accession>
<dbReference type="STRING" id="47871.GA0070608_5244"/>
<evidence type="ECO:0000313" key="2">
    <source>
        <dbReference type="Proteomes" id="UP000199343"/>
    </source>
</evidence>
<dbReference type="EMBL" id="FMIC01000002">
    <property type="protein sequence ID" value="SCL72909.1"/>
    <property type="molecule type" value="Genomic_DNA"/>
</dbReference>
<name>A0A1C6W2U5_9ACTN</name>
<dbReference type="AlphaFoldDB" id="A0A1C6W2U5"/>
<evidence type="ECO:0000313" key="1">
    <source>
        <dbReference type="EMBL" id="SCL72909.1"/>
    </source>
</evidence>
<gene>
    <name evidence="1" type="ORF">GA0070608_5244</name>
</gene>
<dbReference type="RefSeq" id="WP_091631072.1">
    <property type="nucleotide sequence ID" value="NZ_FMIC01000002.1"/>
</dbReference>
<organism evidence="1 2">
    <name type="scientific">Micromonospora peucetia</name>
    <dbReference type="NCBI Taxonomy" id="47871"/>
    <lineage>
        <taxon>Bacteria</taxon>
        <taxon>Bacillati</taxon>
        <taxon>Actinomycetota</taxon>
        <taxon>Actinomycetes</taxon>
        <taxon>Micromonosporales</taxon>
        <taxon>Micromonosporaceae</taxon>
        <taxon>Micromonospora</taxon>
    </lineage>
</organism>
<reference evidence="1 2" key="1">
    <citation type="submission" date="2016-06" db="EMBL/GenBank/DDBJ databases">
        <authorList>
            <person name="Kjaerup R.B."/>
            <person name="Dalgaard T.S."/>
            <person name="Juul-Madsen H.R."/>
        </authorList>
    </citation>
    <scope>NUCLEOTIDE SEQUENCE [LARGE SCALE GENOMIC DNA]</scope>
    <source>
        <strain evidence="1 2">DSM 43363</strain>
    </source>
</reference>
<dbReference type="Proteomes" id="UP000199343">
    <property type="component" value="Unassembled WGS sequence"/>
</dbReference>
<sequence>MKAVGFFRELGPNPVEVYAESIQDHLDGALLPDAALVIQYLRDGHDLIDVMGAESDVLGSEKFIIGGASVMTDGEWIWREDLRFYVATYHVGLPEDFLASVRANNYRVPTLQIEELRAASKEAMRILGYHQAPFPPLP</sequence>